<evidence type="ECO:0000313" key="1">
    <source>
        <dbReference type="EMBL" id="KAK9529051.1"/>
    </source>
</evidence>
<accession>A0AAW1F375</accession>
<comment type="caution">
    <text evidence="1">The sequence shown here is derived from an EMBL/GenBank/DDBJ whole genome shotgun (WGS) entry which is preliminary data.</text>
</comment>
<name>A0AAW1F375_ZOAVI</name>
<keyword evidence="2" id="KW-1185">Reference proteome</keyword>
<organism evidence="1 2">
    <name type="scientific">Zoarces viviparus</name>
    <name type="common">Viviparous eelpout</name>
    <name type="synonym">Blennius viviparus</name>
    <dbReference type="NCBI Taxonomy" id="48416"/>
    <lineage>
        <taxon>Eukaryota</taxon>
        <taxon>Metazoa</taxon>
        <taxon>Chordata</taxon>
        <taxon>Craniata</taxon>
        <taxon>Vertebrata</taxon>
        <taxon>Euteleostomi</taxon>
        <taxon>Actinopterygii</taxon>
        <taxon>Neopterygii</taxon>
        <taxon>Teleostei</taxon>
        <taxon>Neoteleostei</taxon>
        <taxon>Acanthomorphata</taxon>
        <taxon>Eupercaria</taxon>
        <taxon>Perciformes</taxon>
        <taxon>Cottioidei</taxon>
        <taxon>Zoarcales</taxon>
        <taxon>Zoarcidae</taxon>
        <taxon>Zoarcinae</taxon>
        <taxon>Zoarces</taxon>
    </lineage>
</organism>
<gene>
    <name evidence="1" type="ORF">VZT92_013168</name>
</gene>
<protein>
    <submittedName>
        <fullName evidence="1">Uncharacterized protein</fullName>
    </submittedName>
</protein>
<reference evidence="1 2" key="1">
    <citation type="journal article" date="2024" name="Genome Biol. Evol.">
        <title>Chromosome-level genome assembly of the viviparous eelpout Zoarces viviparus.</title>
        <authorList>
            <person name="Fuhrmann N."/>
            <person name="Brasseur M.V."/>
            <person name="Bakowski C.E."/>
            <person name="Podsiadlowski L."/>
            <person name="Prost S."/>
            <person name="Krehenwinkel H."/>
            <person name="Mayer C."/>
        </authorList>
    </citation>
    <scope>NUCLEOTIDE SEQUENCE [LARGE SCALE GENOMIC DNA]</scope>
    <source>
        <strain evidence="1">NO-MEL_2022_Ind0_liver</strain>
    </source>
</reference>
<evidence type="ECO:0000313" key="2">
    <source>
        <dbReference type="Proteomes" id="UP001488805"/>
    </source>
</evidence>
<sequence>MIDVRCVPQQWELHQVSILRDQKQQTACIGKYSDSGWVVTDGRHEDFLNGQKSQHLNLMQHHPPDYEAVFDLIF</sequence>
<dbReference type="Proteomes" id="UP001488805">
    <property type="component" value="Unassembled WGS sequence"/>
</dbReference>
<proteinExistence type="predicted"/>
<dbReference type="AlphaFoldDB" id="A0AAW1F375"/>
<dbReference type="EMBL" id="JBCEZU010000111">
    <property type="protein sequence ID" value="KAK9529051.1"/>
    <property type="molecule type" value="Genomic_DNA"/>
</dbReference>